<keyword evidence="1" id="KW-0732">Signal</keyword>
<dbReference type="EMBL" id="AP027151">
    <property type="protein sequence ID" value="BDV42594.1"/>
    <property type="molecule type" value="Genomic_DNA"/>
</dbReference>
<gene>
    <name evidence="2" type="primary">omcL</name>
    <name evidence="2" type="ORF">GURASL_15170</name>
</gene>
<sequence length="638" mass="70371">MNFARKLLIPLPLLMLFVPLSVSAENSASSVSATVETGGAGIAVSDDIKRVNEYSVIRTKPGVNPYGKVDLRVREQGIVFDGTSRFMDSRDQTHEGTLDVKRVFRTSFSYDAFQHWLDHDQLNYLDAAIPPASSYTGNAANPLPLTPNTVPGYWYTPLPGTTTPAYGGSSATPPAGYQAQQIGRATLYGEDLTPNSDFSIVRREWKSDTDLTIPQLPNLTFHFNYRNEQREGVEQSIGMSKCTSCHITGGGKNIDENTRDISAGVTGRFGLLTLTYTFLNRQFRENAAAPTRLYDPALSPGQAYAVNGPFDNRLLYDYENGPLRYDATPDSNKNSHVVKAKVDLPGEASVFASYVNTKVDSSKSDEPGIFTLDRQKLESTYDSFGGRVTTKVGKRLTFTLRGKTEKIRNDDVGIAFTTLSGTGTAPNQFVPDPTSLQATRYSSLSRDSYTIGLDAVYRLARRTTLRLGYDFNEVNRHEQEFGDSKIHTVKASINTRPSTTLSARASYTFKKIDDPFVTPAAALVPMTDVSGNITVGNGPTYGIDFYNRRTADLSNQPDTVHEGNVSATWSPGPRFSTTAYYRIKAERNDLNKGAWKQTSHGPGLTVWYAPTDKVAMTLAYNYQKQKTENMMCQGLYDG</sequence>
<dbReference type="Proteomes" id="UP001317705">
    <property type="component" value="Chromosome"/>
</dbReference>
<protein>
    <submittedName>
        <fullName evidence="2">Cytochrome c</fullName>
    </submittedName>
</protein>
<reference evidence="2 3" key="1">
    <citation type="submission" date="2022-12" db="EMBL/GenBank/DDBJ databases">
        <title>Polyphasic characterization of Geotalea uranireducens NIT-SL11 newly isolated from a complex of sewage sludge and microbially reduced graphene oxide.</title>
        <authorList>
            <person name="Xie L."/>
            <person name="Yoshida N."/>
            <person name="Meng L."/>
        </authorList>
    </citation>
    <scope>NUCLEOTIDE SEQUENCE [LARGE SCALE GENOMIC DNA]</scope>
    <source>
        <strain evidence="2 3">NIT-SL11</strain>
    </source>
</reference>
<proteinExistence type="predicted"/>
<evidence type="ECO:0000313" key="2">
    <source>
        <dbReference type="EMBL" id="BDV42594.1"/>
    </source>
</evidence>
<evidence type="ECO:0000313" key="3">
    <source>
        <dbReference type="Proteomes" id="UP001317705"/>
    </source>
</evidence>
<name>A0ABM8EJH7_9BACT</name>
<accession>A0ABM8EJH7</accession>
<dbReference type="InterPro" id="IPR020016">
    <property type="entry name" value="Decahaem-assoc_OM_MtrB/PioB"/>
</dbReference>
<keyword evidence="3" id="KW-1185">Reference proteome</keyword>
<evidence type="ECO:0000256" key="1">
    <source>
        <dbReference type="SAM" id="SignalP"/>
    </source>
</evidence>
<feature type="signal peptide" evidence="1">
    <location>
        <begin position="1"/>
        <end position="24"/>
    </location>
</feature>
<organism evidence="2 3">
    <name type="scientific">Geotalea uraniireducens</name>
    <dbReference type="NCBI Taxonomy" id="351604"/>
    <lineage>
        <taxon>Bacteria</taxon>
        <taxon>Pseudomonadati</taxon>
        <taxon>Thermodesulfobacteriota</taxon>
        <taxon>Desulfuromonadia</taxon>
        <taxon>Geobacterales</taxon>
        <taxon>Geobacteraceae</taxon>
        <taxon>Geotalea</taxon>
    </lineage>
</organism>
<feature type="chain" id="PRO_5045665532" evidence="1">
    <location>
        <begin position="25"/>
        <end position="638"/>
    </location>
</feature>
<dbReference type="SUPFAM" id="SSF56935">
    <property type="entry name" value="Porins"/>
    <property type="match status" value="1"/>
</dbReference>
<dbReference type="Pfam" id="PF11854">
    <property type="entry name" value="MtrB_PioB"/>
    <property type="match status" value="1"/>
</dbReference>
<dbReference type="NCBIfam" id="NF041027">
    <property type="entry name" value="GSU2204_Se_pt_1"/>
    <property type="match status" value="1"/>
</dbReference>